<dbReference type="PANTHER" id="PTHR20898">
    <property type="entry name" value="DAEDALUS ON 3-RELATED-RELATED"/>
    <property type="match status" value="1"/>
</dbReference>
<dbReference type="InterPro" id="IPR010512">
    <property type="entry name" value="DUF1091"/>
</dbReference>
<dbReference type="PANTHER" id="PTHR20898:SF0">
    <property type="entry name" value="DAEDALUS ON 3-RELATED"/>
    <property type="match status" value="1"/>
</dbReference>
<dbReference type="Proteomes" id="UP000183832">
    <property type="component" value="Unassembled WGS sequence"/>
</dbReference>
<name>A0A1J1HJ37_9DIPT</name>
<proteinExistence type="predicted"/>
<organism evidence="1 2">
    <name type="scientific">Clunio marinus</name>
    <dbReference type="NCBI Taxonomy" id="568069"/>
    <lineage>
        <taxon>Eukaryota</taxon>
        <taxon>Metazoa</taxon>
        <taxon>Ecdysozoa</taxon>
        <taxon>Arthropoda</taxon>
        <taxon>Hexapoda</taxon>
        <taxon>Insecta</taxon>
        <taxon>Pterygota</taxon>
        <taxon>Neoptera</taxon>
        <taxon>Endopterygota</taxon>
        <taxon>Diptera</taxon>
        <taxon>Nematocera</taxon>
        <taxon>Chironomoidea</taxon>
        <taxon>Chironomidae</taxon>
        <taxon>Clunio</taxon>
    </lineage>
</organism>
<dbReference type="Pfam" id="PF06477">
    <property type="entry name" value="DUF1091"/>
    <property type="match status" value="2"/>
</dbReference>
<keyword evidence="2" id="KW-1185">Reference proteome</keyword>
<dbReference type="OrthoDB" id="8186735at2759"/>
<sequence length="291" mass="34143">MLKFDNGRSKGEGMRRLISLLVCFCVVKISFEASNQSPTKLIARGLNNTNDESIISLKTWLEFLPNDEYTINFNATLHVEVKNFFVHFGVYTQNSNGKYEPFIKNVTVDVCKFLKNQRGNKLMQVFYNSGFKNRKFPDGCPIKPQFFFLDGLKLDENILKVKLFEAKFLIVTDYCTKIDKVKFLKNQRGNKLLKLFYNSGFKNRNFPEGCPIKPQFFFVDGLKFDENIVKLNVFETKLLVVIDYCTKIDKVKYYAMKTYFAVDLVDREKYELEKEKERKLLNKKKRKETNG</sequence>
<evidence type="ECO:0000313" key="1">
    <source>
        <dbReference type="EMBL" id="CRK87428.1"/>
    </source>
</evidence>
<accession>A0A1J1HJ37</accession>
<evidence type="ECO:0000313" key="2">
    <source>
        <dbReference type="Proteomes" id="UP000183832"/>
    </source>
</evidence>
<dbReference type="EMBL" id="CVRI01000004">
    <property type="protein sequence ID" value="CRK87428.1"/>
    <property type="molecule type" value="Genomic_DNA"/>
</dbReference>
<dbReference type="AlphaFoldDB" id="A0A1J1HJ37"/>
<protein>
    <submittedName>
        <fullName evidence="1">CLUMA_CG001230, isoform A</fullName>
    </submittedName>
</protein>
<reference evidence="1 2" key="1">
    <citation type="submission" date="2015-04" db="EMBL/GenBank/DDBJ databases">
        <authorList>
            <person name="Syromyatnikov M.Y."/>
            <person name="Popov V.N."/>
        </authorList>
    </citation>
    <scope>NUCLEOTIDE SEQUENCE [LARGE SCALE GENOMIC DNA]</scope>
</reference>
<gene>
    <name evidence="1" type="ORF">CLUMA_CG001230</name>
</gene>